<gene>
    <name evidence="5" type="ORF">ACFPXP_13945</name>
</gene>
<dbReference type="InterPro" id="IPR020476">
    <property type="entry name" value="Nudix_hydrolase"/>
</dbReference>
<comment type="similarity">
    <text evidence="3">Belongs to the Nudix hydrolase family.</text>
</comment>
<dbReference type="SUPFAM" id="SSF55811">
    <property type="entry name" value="Nudix"/>
    <property type="match status" value="1"/>
</dbReference>
<dbReference type="InterPro" id="IPR020084">
    <property type="entry name" value="NUDIX_hydrolase_CS"/>
</dbReference>
<dbReference type="PANTHER" id="PTHR11839:SF18">
    <property type="entry name" value="NUDIX HYDROLASE DOMAIN-CONTAINING PROTEIN"/>
    <property type="match status" value="1"/>
</dbReference>
<accession>A0ABW1IR93</accession>
<protein>
    <submittedName>
        <fullName evidence="5">NUDIX hydrolase</fullName>
        <ecNumber evidence="5">3.6.-.-</ecNumber>
    </submittedName>
</protein>
<comment type="caution">
    <text evidence="5">The sequence shown here is derived from an EMBL/GenBank/DDBJ whole genome shotgun (WGS) entry which is preliminary data.</text>
</comment>
<name>A0ABW1IR93_9BACL</name>
<evidence type="ECO:0000256" key="3">
    <source>
        <dbReference type="RuleBase" id="RU003476"/>
    </source>
</evidence>
<dbReference type="EC" id="3.6.-.-" evidence="5"/>
<dbReference type="InterPro" id="IPR000086">
    <property type="entry name" value="NUDIX_hydrolase_dom"/>
</dbReference>
<evidence type="ECO:0000256" key="1">
    <source>
        <dbReference type="ARBA" id="ARBA00001946"/>
    </source>
</evidence>
<feature type="domain" description="Nudix hydrolase" evidence="4">
    <location>
        <begin position="39"/>
        <end position="171"/>
    </location>
</feature>
<keyword evidence="6" id="KW-1185">Reference proteome</keyword>
<dbReference type="PROSITE" id="PS51462">
    <property type="entry name" value="NUDIX"/>
    <property type="match status" value="1"/>
</dbReference>
<evidence type="ECO:0000256" key="2">
    <source>
        <dbReference type="ARBA" id="ARBA00022801"/>
    </source>
</evidence>
<organism evidence="5 6">
    <name type="scientific">Marinicrinis lubricantis</name>
    <dbReference type="NCBI Taxonomy" id="2086470"/>
    <lineage>
        <taxon>Bacteria</taxon>
        <taxon>Bacillati</taxon>
        <taxon>Bacillota</taxon>
        <taxon>Bacilli</taxon>
        <taxon>Bacillales</taxon>
        <taxon>Paenibacillaceae</taxon>
    </lineage>
</organism>
<comment type="cofactor">
    <cofactor evidence="1">
        <name>Mg(2+)</name>
        <dbReference type="ChEBI" id="CHEBI:18420"/>
    </cofactor>
</comment>
<dbReference type="RefSeq" id="WP_379894898.1">
    <property type="nucleotide sequence ID" value="NZ_CBCSCT010000039.1"/>
</dbReference>
<dbReference type="Gene3D" id="3.90.79.10">
    <property type="entry name" value="Nucleoside Triphosphate Pyrophosphohydrolase"/>
    <property type="match status" value="1"/>
</dbReference>
<dbReference type="EMBL" id="JBHSQV010000164">
    <property type="protein sequence ID" value="MFC5987504.1"/>
    <property type="molecule type" value="Genomic_DNA"/>
</dbReference>
<keyword evidence="2 3" id="KW-0378">Hydrolase</keyword>
<dbReference type="PRINTS" id="PR00502">
    <property type="entry name" value="NUDIXFAMILY"/>
</dbReference>
<dbReference type="InterPro" id="IPR015797">
    <property type="entry name" value="NUDIX_hydrolase-like_dom_sf"/>
</dbReference>
<evidence type="ECO:0000313" key="6">
    <source>
        <dbReference type="Proteomes" id="UP001596250"/>
    </source>
</evidence>
<dbReference type="Proteomes" id="UP001596250">
    <property type="component" value="Unassembled WGS sequence"/>
</dbReference>
<dbReference type="PROSITE" id="PS00893">
    <property type="entry name" value="NUDIX_BOX"/>
    <property type="match status" value="1"/>
</dbReference>
<reference evidence="6" key="1">
    <citation type="journal article" date="2019" name="Int. J. Syst. Evol. Microbiol.">
        <title>The Global Catalogue of Microorganisms (GCM) 10K type strain sequencing project: providing services to taxonomists for standard genome sequencing and annotation.</title>
        <authorList>
            <consortium name="The Broad Institute Genomics Platform"/>
            <consortium name="The Broad Institute Genome Sequencing Center for Infectious Disease"/>
            <person name="Wu L."/>
            <person name="Ma J."/>
        </authorList>
    </citation>
    <scope>NUCLEOTIDE SEQUENCE [LARGE SCALE GENOMIC DNA]</scope>
    <source>
        <strain evidence="6">CCM 8749</strain>
    </source>
</reference>
<sequence>MEKWTVIRSEYLHESPFGNVRRDHCRLSNGKEIHDYIIHEYLNWGNVVAITKQHELVLVKQYRHGLSDFVYELPAGGMAEAEDPEQAAIRELREETGYTSARQPIFLGEYGVNPAACTNKIYSYLLLDCEQSERQELDETEELEVVLVPFADALRFLQKETSIQLFSIAALLLAKEKLKELGIKMSSDDSR</sequence>
<dbReference type="Pfam" id="PF00293">
    <property type="entry name" value="NUDIX"/>
    <property type="match status" value="1"/>
</dbReference>
<dbReference type="CDD" id="cd03424">
    <property type="entry name" value="NUDIX_ADPRase_Nudt5_UGPPase_Nudt14"/>
    <property type="match status" value="1"/>
</dbReference>
<evidence type="ECO:0000313" key="5">
    <source>
        <dbReference type="EMBL" id="MFC5987504.1"/>
    </source>
</evidence>
<proteinExistence type="inferred from homology"/>
<dbReference type="PANTHER" id="PTHR11839">
    <property type="entry name" value="UDP/ADP-SUGAR PYROPHOSPHATASE"/>
    <property type="match status" value="1"/>
</dbReference>
<evidence type="ECO:0000259" key="4">
    <source>
        <dbReference type="PROSITE" id="PS51462"/>
    </source>
</evidence>
<dbReference type="GO" id="GO:0016787">
    <property type="term" value="F:hydrolase activity"/>
    <property type="evidence" value="ECO:0007669"/>
    <property type="project" value="UniProtKB-KW"/>
</dbReference>